<reference evidence="2" key="1">
    <citation type="journal article" date="2015" name="Nature">
        <title>Complex archaea that bridge the gap between prokaryotes and eukaryotes.</title>
        <authorList>
            <person name="Spang A."/>
            <person name="Saw J.H."/>
            <person name="Jorgensen S.L."/>
            <person name="Zaremba-Niedzwiedzka K."/>
            <person name="Martijn J."/>
            <person name="Lind A.E."/>
            <person name="van Eijk R."/>
            <person name="Schleper C."/>
            <person name="Guy L."/>
            <person name="Ettema T.J."/>
        </authorList>
    </citation>
    <scope>NUCLEOTIDE SEQUENCE</scope>
</reference>
<evidence type="ECO:0000256" key="1">
    <source>
        <dbReference type="SAM" id="Phobius"/>
    </source>
</evidence>
<name>A0A0F9RFW3_9ZZZZ</name>
<keyword evidence="1" id="KW-0472">Membrane</keyword>
<organism evidence="2">
    <name type="scientific">marine sediment metagenome</name>
    <dbReference type="NCBI Taxonomy" id="412755"/>
    <lineage>
        <taxon>unclassified sequences</taxon>
        <taxon>metagenomes</taxon>
        <taxon>ecological metagenomes</taxon>
    </lineage>
</organism>
<protein>
    <submittedName>
        <fullName evidence="2">Uncharacterized protein</fullName>
    </submittedName>
</protein>
<sequence length="38" mass="4262">MKQIVQMILLVLIPSAVLLGIIYFGIYESKKIKGGKKK</sequence>
<dbReference type="EMBL" id="LAZR01001217">
    <property type="protein sequence ID" value="KKN48527.1"/>
    <property type="molecule type" value="Genomic_DNA"/>
</dbReference>
<keyword evidence="1" id="KW-0812">Transmembrane</keyword>
<gene>
    <name evidence="2" type="ORF">LCGC14_0652200</name>
</gene>
<keyword evidence="1" id="KW-1133">Transmembrane helix</keyword>
<accession>A0A0F9RFW3</accession>
<evidence type="ECO:0000313" key="2">
    <source>
        <dbReference type="EMBL" id="KKN48527.1"/>
    </source>
</evidence>
<feature type="transmembrane region" description="Helical" evidence="1">
    <location>
        <begin position="6"/>
        <end position="27"/>
    </location>
</feature>
<comment type="caution">
    <text evidence="2">The sequence shown here is derived from an EMBL/GenBank/DDBJ whole genome shotgun (WGS) entry which is preliminary data.</text>
</comment>
<dbReference type="AlphaFoldDB" id="A0A0F9RFW3"/>
<proteinExistence type="predicted"/>